<name>F2UC69_SALR5</name>
<evidence type="ECO:0000256" key="5">
    <source>
        <dbReference type="ARBA" id="ARBA00023004"/>
    </source>
</evidence>
<dbReference type="InParanoid" id="F2UC69"/>
<dbReference type="KEGG" id="sre:PTSG_06184"/>
<keyword evidence="8" id="KW-1185">Reference proteome</keyword>
<evidence type="ECO:0000256" key="3">
    <source>
        <dbReference type="ARBA" id="ARBA00022964"/>
    </source>
</evidence>
<dbReference type="AlphaFoldDB" id="F2UC69"/>
<proteinExistence type="inferred from homology"/>
<dbReference type="Proteomes" id="UP000007799">
    <property type="component" value="Unassembled WGS sequence"/>
</dbReference>
<protein>
    <recommendedName>
        <fullName evidence="6">TauD/TfdA-like domain-containing protein</fullName>
    </recommendedName>
</protein>
<evidence type="ECO:0000256" key="1">
    <source>
        <dbReference type="ARBA" id="ARBA00005896"/>
    </source>
</evidence>
<dbReference type="GO" id="GO:0046872">
    <property type="term" value="F:metal ion binding"/>
    <property type="evidence" value="ECO:0007669"/>
    <property type="project" value="UniProtKB-KW"/>
</dbReference>
<feature type="domain" description="TauD/TfdA-like" evidence="6">
    <location>
        <begin position="16"/>
        <end position="273"/>
    </location>
</feature>
<evidence type="ECO:0000313" key="8">
    <source>
        <dbReference type="Proteomes" id="UP000007799"/>
    </source>
</evidence>
<dbReference type="InterPro" id="IPR051178">
    <property type="entry name" value="TfdA_dioxygenase"/>
</dbReference>
<dbReference type="EMBL" id="GL832968">
    <property type="protein sequence ID" value="EGD74176.1"/>
    <property type="molecule type" value="Genomic_DNA"/>
</dbReference>
<dbReference type="eggNOG" id="ENOG502S2D7">
    <property type="taxonomic scope" value="Eukaryota"/>
</dbReference>
<dbReference type="SUPFAM" id="SSF51197">
    <property type="entry name" value="Clavaminate synthase-like"/>
    <property type="match status" value="1"/>
</dbReference>
<accession>F2UC69</accession>
<dbReference type="PANTHER" id="PTHR43779">
    <property type="entry name" value="DIOXYGENASE RV0097-RELATED"/>
    <property type="match status" value="1"/>
</dbReference>
<dbReference type="Pfam" id="PF02668">
    <property type="entry name" value="TauD"/>
    <property type="match status" value="1"/>
</dbReference>
<evidence type="ECO:0000259" key="6">
    <source>
        <dbReference type="Pfam" id="PF02668"/>
    </source>
</evidence>
<dbReference type="Gene3D" id="3.60.130.10">
    <property type="entry name" value="Clavaminate synthase-like"/>
    <property type="match status" value="1"/>
</dbReference>
<dbReference type="RefSeq" id="XP_004993076.1">
    <property type="nucleotide sequence ID" value="XM_004993019.1"/>
</dbReference>
<dbReference type="STRING" id="946362.F2UC69"/>
<keyword evidence="2" id="KW-0479">Metal-binding</keyword>
<keyword evidence="5" id="KW-0408">Iron</keyword>
<keyword evidence="4" id="KW-0560">Oxidoreductase</keyword>
<evidence type="ECO:0000256" key="2">
    <source>
        <dbReference type="ARBA" id="ARBA00022723"/>
    </source>
</evidence>
<evidence type="ECO:0000313" key="7">
    <source>
        <dbReference type="EMBL" id="EGD74176.1"/>
    </source>
</evidence>
<dbReference type="GeneID" id="16073649"/>
<evidence type="ECO:0000256" key="4">
    <source>
        <dbReference type="ARBA" id="ARBA00023002"/>
    </source>
</evidence>
<comment type="similarity">
    <text evidence="1">Belongs to the TfdA dioxygenase family.</text>
</comment>
<dbReference type="InterPro" id="IPR042098">
    <property type="entry name" value="TauD-like_sf"/>
</dbReference>
<dbReference type="GO" id="GO:0051213">
    <property type="term" value="F:dioxygenase activity"/>
    <property type="evidence" value="ECO:0007669"/>
    <property type="project" value="UniProtKB-KW"/>
</dbReference>
<dbReference type="InterPro" id="IPR003819">
    <property type="entry name" value="TauD/TfdA-like"/>
</dbReference>
<dbReference type="OrthoDB" id="5818554at2759"/>
<keyword evidence="3" id="KW-0223">Dioxygenase</keyword>
<reference evidence="7" key="1">
    <citation type="submission" date="2009-08" db="EMBL/GenBank/DDBJ databases">
        <title>Annotation of Salpingoeca rosetta.</title>
        <authorList>
            <consortium name="The Broad Institute Genome Sequencing Platform"/>
            <person name="Russ C."/>
            <person name="Cuomo C."/>
            <person name="Burger G."/>
            <person name="Gray M.W."/>
            <person name="Holland P.W.H."/>
            <person name="King N."/>
            <person name="Lang F.B.F."/>
            <person name="Roger A.J."/>
            <person name="Ruiz-Trillo I."/>
            <person name="Young S.K."/>
            <person name="Zeng Q."/>
            <person name="Gargeya S."/>
            <person name="Alvarado L."/>
            <person name="Berlin A."/>
            <person name="Chapman S.B."/>
            <person name="Chen Z."/>
            <person name="Freedman E."/>
            <person name="Gellesch M."/>
            <person name="Goldberg J."/>
            <person name="Griggs A."/>
            <person name="Gujja S."/>
            <person name="Heilman E."/>
            <person name="Heiman D."/>
            <person name="Howarth C."/>
            <person name="Mehta T."/>
            <person name="Neiman D."/>
            <person name="Pearson M."/>
            <person name="Roberts A."/>
            <person name="Saif S."/>
            <person name="Shea T."/>
            <person name="Shenoy N."/>
            <person name="Sisk P."/>
            <person name="Stolte C."/>
            <person name="Sykes S."/>
            <person name="White J."/>
            <person name="Yandava C."/>
            <person name="Haas B."/>
            <person name="Nusbaum C."/>
            <person name="Birren B."/>
        </authorList>
    </citation>
    <scope>NUCLEOTIDE SEQUENCE [LARGE SCALE GENOMIC DNA]</scope>
    <source>
        <strain evidence="7">ATCC 50818</strain>
    </source>
</reference>
<sequence length="285" mass="32399">MSTTADAKQQQPPRRIGHVLEGIDMKTLTPEGAEKVREAVLKYSVVVLPKQDLEEEDMARIAELFGAPVDLPSEMAFGHQAKSQPRVTVVSNMRPDGTIIPNNKAAEYWHQDGNFWVAPREYVMNFLYSVIVPEEGGDTGFADTVLALQQMDPELRKELEGLQIEVDARKIPDFSSLKEDDERFPVALHSIIFNHDESGIESLYPGNGNVTIKGKTKEESRDIIGRVLAHLDREPYVYYHKWTKGDLVLWDNKTCMHRSMGGYGNHPRKLFRTQCFHHPNLRTQS</sequence>
<organism evidence="8">
    <name type="scientific">Salpingoeca rosetta (strain ATCC 50818 / BSB-021)</name>
    <dbReference type="NCBI Taxonomy" id="946362"/>
    <lineage>
        <taxon>Eukaryota</taxon>
        <taxon>Choanoflagellata</taxon>
        <taxon>Craspedida</taxon>
        <taxon>Salpingoecidae</taxon>
        <taxon>Salpingoeca</taxon>
    </lineage>
</organism>
<dbReference type="PANTHER" id="PTHR43779:SF3">
    <property type="entry name" value="(3R)-3-[(CARBOXYMETHYL)AMINO]FATTY ACID OXYGENASE_DECARBOXYLASE"/>
    <property type="match status" value="1"/>
</dbReference>
<gene>
    <name evidence="7" type="ORF">PTSG_06184</name>
</gene>
<dbReference type="OMA" id="GGSWTHF"/>